<reference evidence="2 3" key="1">
    <citation type="submission" date="2014-11" db="EMBL/GenBank/DDBJ databases">
        <title>Comparative genomics of Methylobacterium species.</title>
        <authorList>
            <person name="Chaudhry V."/>
            <person name="Patil P.B."/>
        </authorList>
    </citation>
    <scope>NUCLEOTIDE SEQUENCE [LARGE SCALE GENOMIC DNA]</scope>
    <source>
        <strain evidence="2 3">SE3.6</strain>
    </source>
</reference>
<evidence type="ECO:0000256" key="1">
    <source>
        <dbReference type="SAM" id="MobiDB-lite"/>
    </source>
</evidence>
<feature type="compositionally biased region" description="Low complexity" evidence="1">
    <location>
        <begin position="24"/>
        <end position="70"/>
    </location>
</feature>
<name>A0ABR5GN89_9HYPH</name>
<sequence>AAPEAVGRPVEAPDLPAVEREALTAEAIEAPAPAGESEPARPAESGAAEPAPETPVTAPEPEPVAVVLTPPADPDRPKRAGWWSRTKAAIGGE</sequence>
<keyword evidence="3" id="KW-1185">Reference proteome</keyword>
<feature type="region of interest" description="Disordered" evidence="1">
    <location>
        <begin position="1"/>
        <end position="93"/>
    </location>
</feature>
<comment type="caution">
    <text evidence="2">The sequence shown here is derived from an EMBL/GenBank/DDBJ whole genome shotgun (WGS) entry which is preliminary data.</text>
</comment>
<evidence type="ECO:0000313" key="2">
    <source>
        <dbReference type="EMBL" id="KMO10206.1"/>
    </source>
</evidence>
<feature type="non-terminal residue" evidence="2">
    <location>
        <position position="1"/>
    </location>
</feature>
<organism evidence="2 3">
    <name type="scientific">Methylobacterium indicum</name>
    <dbReference type="NCBI Taxonomy" id="1775910"/>
    <lineage>
        <taxon>Bacteria</taxon>
        <taxon>Pseudomonadati</taxon>
        <taxon>Pseudomonadota</taxon>
        <taxon>Alphaproteobacteria</taxon>
        <taxon>Hyphomicrobiales</taxon>
        <taxon>Methylobacteriaceae</taxon>
        <taxon>Methylobacterium</taxon>
    </lineage>
</organism>
<accession>A0ABR5GN89</accession>
<dbReference type="Proteomes" id="UP000036471">
    <property type="component" value="Unassembled WGS sequence"/>
</dbReference>
<dbReference type="EMBL" id="JTHG01000472">
    <property type="protein sequence ID" value="KMO10206.1"/>
    <property type="molecule type" value="Genomic_DNA"/>
</dbReference>
<gene>
    <name evidence="2" type="ORF">QR79_31245</name>
</gene>
<proteinExistence type="predicted"/>
<evidence type="ECO:0000313" key="3">
    <source>
        <dbReference type="Proteomes" id="UP000036471"/>
    </source>
</evidence>
<protein>
    <submittedName>
        <fullName evidence="2">Uncharacterized protein</fullName>
    </submittedName>
</protein>